<accession>A0A6J7IR04</accession>
<dbReference type="AlphaFoldDB" id="A0A6J7IR04"/>
<gene>
    <name evidence="1" type="ORF">UFOPK3662_01334</name>
</gene>
<organism evidence="1">
    <name type="scientific">freshwater metagenome</name>
    <dbReference type="NCBI Taxonomy" id="449393"/>
    <lineage>
        <taxon>unclassified sequences</taxon>
        <taxon>metagenomes</taxon>
        <taxon>ecological metagenomes</taxon>
    </lineage>
</organism>
<proteinExistence type="predicted"/>
<reference evidence="1" key="1">
    <citation type="submission" date="2020-05" db="EMBL/GenBank/DDBJ databases">
        <authorList>
            <person name="Chiriac C."/>
            <person name="Salcher M."/>
            <person name="Ghai R."/>
            <person name="Kavagutti S V."/>
        </authorList>
    </citation>
    <scope>NUCLEOTIDE SEQUENCE</scope>
</reference>
<protein>
    <submittedName>
        <fullName evidence="1">Unannotated protein</fullName>
    </submittedName>
</protein>
<sequence>MAAPTHDLALQTYLIELTRARTLTPEQLVEELGATTPVWATVTVCSSTA</sequence>
<evidence type="ECO:0000313" key="1">
    <source>
        <dbReference type="EMBL" id="CAB4932712.1"/>
    </source>
</evidence>
<dbReference type="EMBL" id="CAFBMW010000008">
    <property type="protein sequence ID" value="CAB4932712.1"/>
    <property type="molecule type" value="Genomic_DNA"/>
</dbReference>
<name>A0A6J7IR04_9ZZZZ</name>